<protein>
    <recommendedName>
        <fullName evidence="4">Malate dehydrogenase</fullName>
    </recommendedName>
</protein>
<dbReference type="Pfam" id="PF11937">
    <property type="entry name" value="DUF3455"/>
    <property type="match status" value="1"/>
</dbReference>
<organism evidence="2 3">
    <name type="scientific">Somion occarium</name>
    <dbReference type="NCBI Taxonomy" id="3059160"/>
    <lineage>
        <taxon>Eukaryota</taxon>
        <taxon>Fungi</taxon>
        <taxon>Dikarya</taxon>
        <taxon>Basidiomycota</taxon>
        <taxon>Agaricomycotina</taxon>
        <taxon>Agaricomycetes</taxon>
        <taxon>Polyporales</taxon>
        <taxon>Cerrenaceae</taxon>
        <taxon>Somion</taxon>
    </lineage>
</organism>
<evidence type="ECO:0000313" key="3">
    <source>
        <dbReference type="Proteomes" id="UP001497453"/>
    </source>
</evidence>
<evidence type="ECO:0000313" key="2">
    <source>
        <dbReference type="EMBL" id="CAL1699293.1"/>
    </source>
</evidence>
<proteinExistence type="predicted"/>
<sequence length="229" mass="24124">MMFSILLTTVFASLTLAAPSLKSGCDVSHVVIPLPAGQTQLVAPTTTTPRFIGIAAGVQNYTCAATGTYTNVGAVAEIFDVSCLDPGLFVKATDIVSSVWEKAPKGVTPQKVIKDLAVIGSPIVLGQHYFITNPITGTGLSPKWDFTSASLAGHPDAFVVGARTGDLPSPTDPTENIDWLSLDGVQGNLADQIFRIETRKGQPPSSCTPGTPDISVRYASQYWFFGGSF</sequence>
<evidence type="ECO:0000256" key="1">
    <source>
        <dbReference type="SAM" id="SignalP"/>
    </source>
</evidence>
<feature type="signal peptide" evidence="1">
    <location>
        <begin position="1"/>
        <end position="17"/>
    </location>
</feature>
<keyword evidence="3" id="KW-1185">Reference proteome</keyword>
<name>A0ABP1CX40_9APHY</name>
<dbReference type="InterPro" id="IPR021851">
    <property type="entry name" value="DUF3455"/>
</dbReference>
<dbReference type="PANTHER" id="PTHR35567:SF1">
    <property type="entry name" value="CONSERVED FUNGAL PROTEIN (AFU_ORTHOLOGUE AFUA_1G14230)"/>
    <property type="match status" value="1"/>
</dbReference>
<keyword evidence="1" id="KW-0732">Signal</keyword>
<accession>A0ABP1CX40</accession>
<dbReference type="Proteomes" id="UP001497453">
    <property type="component" value="Chromosome 11"/>
</dbReference>
<reference evidence="3" key="1">
    <citation type="submission" date="2024-04" db="EMBL/GenBank/DDBJ databases">
        <authorList>
            <person name="Shaw F."/>
            <person name="Minotto A."/>
        </authorList>
    </citation>
    <scope>NUCLEOTIDE SEQUENCE [LARGE SCALE GENOMIC DNA]</scope>
</reference>
<evidence type="ECO:0008006" key="4">
    <source>
        <dbReference type="Google" id="ProtNLM"/>
    </source>
</evidence>
<dbReference type="PANTHER" id="PTHR35567">
    <property type="entry name" value="MALATE DEHYDROGENASE (AFU_ORTHOLOGUE AFUA_2G13800)"/>
    <property type="match status" value="1"/>
</dbReference>
<dbReference type="EMBL" id="OZ037954">
    <property type="protein sequence ID" value="CAL1699293.1"/>
    <property type="molecule type" value="Genomic_DNA"/>
</dbReference>
<feature type="chain" id="PRO_5046577124" description="Malate dehydrogenase" evidence="1">
    <location>
        <begin position="18"/>
        <end position="229"/>
    </location>
</feature>
<gene>
    <name evidence="2" type="ORF">GFSPODELE1_LOCUS2594</name>
</gene>